<name>A0A7R8HBH1_LEPSM</name>
<reference evidence="1" key="1">
    <citation type="submission" date="2021-02" db="EMBL/GenBank/DDBJ databases">
        <authorList>
            <person name="Bekaert M."/>
        </authorList>
    </citation>
    <scope>NUCLEOTIDE SEQUENCE</scope>
    <source>
        <strain evidence="1">IoA-00</strain>
    </source>
</reference>
<dbReference type="EMBL" id="HG994586">
    <property type="protein sequence ID" value="CAF2994470.1"/>
    <property type="molecule type" value="Genomic_DNA"/>
</dbReference>
<dbReference type="AlphaFoldDB" id="A0A7R8HBH1"/>
<proteinExistence type="predicted"/>
<sequence length="248" mass="27776">MLNIVVYVLPSHSLRDVPLGFDFFVCKLKLKVKRQRGGLVRSVPTSHQPRAHTPVKVDLAKDYNSLKDSSTSNSVGILTYPTMHPPSPDSNQEEATEIPFPNMKHFSQCLVGSHVFSELCLCKAYQQFPVESKDAHKTDIVNPVGLFNCFRLTRRRSAATVQSIVKNYKRPEFISLGRSVNGRNLNCVSMDIEGGRAKLEALKNTDYVLVKNKTIESSLAPIPSDTLKVLFKEDRIYSLDSGHQTDIV</sequence>
<gene>
    <name evidence="1" type="ORF">LSAA_12752</name>
</gene>
<dbReference type="Gene3D" id="3.30.70.270">
    <property type="match status" value="1"/>
</dbReference>
<protein>
    <submittedName>
        <fullName evidence="1">(salmon louse) hypothetical protein</fullName>
    </submittedName>
</protein>
<evidence type="ECO:0000313" key="1">
    <source>
        <dbReference type="EMBL" id="CAF2994470.1"/>
    </source>
</evidence>
<dbReference type="Gene3D" id="3.10.10.10">
    <property type="entry name" value="HIV Type 1 Reverse Transcriptase, subunit A, domain 1"/>
    <property type="match status" value="1"/>
</dbReference>
<organism evidence="1 2">
    <name type="scientific">Lepeophtheirus salmonis</name>
    <name type="common">Salmon louse</name>
    <name type="synonym">Caligus salmonis</name>
    <dbReference type="NCBI Taxonomy" id="72036"/>
    <lineage>
        <taxon>Eukaryota</taxon>
        <taxon>Metazoa</taxon>
        <taxon>Ecdysozoa</taxon>
        <taxon>Arthropoda</taxon>
        <taxon>Crustacea</taxon>
        <taxon>Multicrustacea</taxon>
        <taxon>Hexanauplia</taxon>
        <taxon>Copepoda</taxon>
        <taxon>Siphonostomatoida</taxon>
        <taxon>Caligidae</taxon>
        <taxon>Lepeophtheirus</taxon>
    </lineage>
</organism>
<dbReference type="InterPro" id="IPR043128">
    <property type="entry name" value="Rev_trsase/Diguanyl_cyclase"/>
</dbReference>
<keyword evidence="2" id="KW-1185">Reference proteome</keyword>
<accession>A0A7R8HBH1</accession>
<evidence type="ECO:0000313" key="2">
    <source>
        <dbReference type="Proteomes" id="UP000675881"/>
    </source>
</evidence>
<dbReference type="Proteomes" id="UP000675881">
    <property type="component" value="Chromosome 7"/>
</dbReference>